<dbReference type="FunFam" id="3.30.70.330:FF:000736">
    <property type="entry name" value="Polyadenylate-binding protein, putative"/>
    <property type="match status" value="1"/>
</dbReference>
<comment type="caution">
    <text evidence="5">The sequence shown here is derived from an EMBL/GenBank/DDBJ whole genome shotgun (WGS) entry which is preliminary data.</text>
</comment>
<organism evidence="5 6">
    <name type="scientific">Amylocarpus encephaloides</name>
    <dbReference type="NCBI Taxonomy" id="45428"/>
    <lineage>
        <taxon>Eukaryota</taxon>
        <taxon>Fungi</taxon>
        <taxon>Dikarya</taxon>
        <taxon>Ascomycota</taxon>
        <taxon>Pezizomycotina</taxon>
        <taxon>Leotiomycetes</taxon>
        <taxon>Helotiales</taxon>
        <taxon>Helotiales incertae sedis</taxon>
        <taxon>Amylocarpus</taxon>
    </lineage>
</organism>
<evidence type="ECO:0000313" key="5">
    <source>
        <dbReference type="EMBL" id="KAG9230030.1"/>
    </source>
</evidence>
<dbReference type="CDD" id="cd00590">
    <property type="entry name" value="RRM_SF"/>
    <property type="match status" value="1"/>
</dbReference>
<feature type="domain" description="RRM" evidence="4">
    <location>
        <begin position="416"/>
        <end position="497"/>
    </location>
</feature>
<keyword evidence="6" id="KW-1185">Reference proteome</keyword>
<dbReference type="InterPro" id="IPR012677">
    <property type="entry name" value="Nucleotide-bd_a/b_plait_sf"/>
</dbReference>
<dbReference type="GO" id="GO:0003723">
    <property type="term" value="F:RNA binding"/>
    <property type="evidence" value="ECO:0007669"/>
    <property type="project" value="UniProtKB-UniRule"/>
</dbReference>
<feature type="compositionally biased region" description="Basic and acidic residues" evidence="3">
    <location>
        <begin position="494"/>
        <end position="511"/>
    </location>
</feature>
<name>A0A9P7YBH0_9HELO</name>
<accession>A0A9P7YBH0</accession>
<dbReference type="Proteomes" id="UP000824998">
    <property type="component" value="Unassembled WGS sequence"/>
</dbReference>
<dbReference type="PROSITE" id="PS50102">
    <property type="entry name" value="RRM"/>
    <property type="match status" value="2"/>
</dbReference>
<keyword evidence="1 2" id="KW-0694">RNA-binding</keyword>
<dbReference type="PANTHER" id="PTHR10352">
    <property type="entry name" value="EUKARYOTIC TRANSLATION INITIATION FACTOR 3 SUBUNIT G"/>
    <property type="match status" value="1"/>
</dbReference>
<evidence type="ECO:0000256" key="1">
    <source>
        <dbReference type="ARBA" id="ARBA00022884"/>
    </source>
</evidence>
<dbReference type="InterPro" id="IPR000504">
    <property type="entry name" value="RRM_dom"/>
</dbReference>
<feature type="region of interest" description="Disordered" evidence="3">
    <location>
        <begin position="104"/>
        <end position="175"/>
    </location>
</feature>
<dbReference type="SUPFAM" id="SSF54928">
    <property type="entry name" value="RNA-binding domain, RBD"/>
    <property type="match status" value="2"/>
</dbReference>
<evidence type="ECO:0000256" key="3">
    <source>
        <dbReference type="SAM" id="MobiDB-lite"/>
    </source>
</evidence>
<dbReference type="OrthoDB" id="410044at2759"/>
<evidence type="ECO:0000259" key="4">
    <source>
        <dbReference type="PROSITE" id="PS50102"/>
    </source>
</evidence>
<feature type="region of interest" description="Disordered" evidence="3">
    <location>
        <begin position="494"/>
        <end position="532"/>
    </location>
</feature>
<dbReference type="EMBL" id="MU251708">
    <property type="protein sequence ID" value="KAG9230030.1"/>
    <property type="molecule type" value="Genomic_DNA"/>
</dbReference>
<dbReference type="InterPro" id="IPR035979">
    <property type="entry name" value="RBD_domain_sf"/>
</dbReference>
<reference evidence="5" key="1">
    <citation type="journal article" date="2021" name="IMA Fungus">
        <title>Genomic characterization of three marine fungi, including Emericellopsis atlantica sp. nov. with signatures of a generalist lifestyle and marine biomass degradation.</title>
        <authorList>
            <person name="Hagestad O.C."/>
            <person name="Hou L."/>
            <person name="Andersen J.H."/>
            <person name="Hansen E.H."/>
            <person name="Altermark B."/>
            <person name="Li C."/>
            <person name="Kuhnert E."/>
            <person name="Cox R.J."/>
            <person name="Crous P.W."/>
            <person name="Spatafora J.W."/>
            <person name="Lail K."/>
            <person name="Amirebrahimi M."/>
            <person name="Lipzen A."/>
            <person name="Pangilinan J."/>
            <person name="Andreopoulos W."/>
            <person name="Hayes R.D."/>
            <person name="Ng V."/>
            <person name="Grigoriev I.V."/>
            <person name="Jackson S.A."/>
            <person name="Sutton T.D.S."/>
            <person name="Dobson A.D.W."/>
            <person name="Rama T."/>
        </authorList>
    </citation>
    <scope>NUCLEOTIDE SEQUENCE</scope>
    <source>
        <strain evidence="5">TRa018bII</strain>
    </source>
</reference>
<evidence type="ECO:0000313" key="6">
    <source>
        <dbReference type="Proteomes" id="UP000824998"/>
    </source>
</evidence>
<gene>
    <name evidence="5" type="ORF">BJ875DRAFT_488362</name>
</gene>
<protein>
    <submittedName>
        <fullName evidence="5">Meiotic activator RIM4</fullName>
    </submittedName>
</protein>
<feature type="domain" description="RRM" evidence="4">
    <location>
        <begin position="229"/>
        <end position="307"/>
    </location>
</feature>
<feature type="compositionally biased region" description="Polar residues" evidence="3">
    <location>
        <begin position="10"/>
        <end position="19"/>
    </location>
</feature>
<dbReference type="AlphaFoldDB" id="A0A9P7YBH0"/>
<proteinExistence type="predicted"/>
<feature type="compositionally biased region" description="Polar residues" evidence="3">
    <location>
        <begin position="628"/>
        <end position="648"/>
    </location>
</feature>
<dbReference type="Pfam" id="PF00076">
    <property type="entry name" value="RRM_1"/>
    <property type="match status" value="2"/>
</dbReference>
<dbReference type="Gene3D" id="3.30.70.330">
    <property type="match status" value="2"/>
</dbReference>
<dbReference type="SMART" id="SM00360">
    <property type="entry name" value="RRM"/>
    <property type="match status" value="2"/>
</dbReference>
<feature type="region of interest" description="Disordered" evidence="3">
    <location>
        <begin position="1"/>
        <end position="51"/>
    </location>
</feature>
<sequence length="672" mass="73552">MSRPSAILLSRTTPSQEESPMSMYTHDCTPGYTPGYTPGSAPDYTPDYTPDLPPGLSPLSFLTFDAYGVRLEGFDELSIADDKPADVNTSASGVYSTDLSKENRYKSFSPSTTRYKPPFVLKGSQDLGDDPFASPPHHTDPAGQRTATGPRHKRGIDSENWRSGSSSGSDTGLATPLRSKLFHDELEADKSTSETSLAQEDASQSPECNFTEYRSIKDEESQSIFPPSCCVFVANLLQSESEEALQVAVTQVFREYGSVYVKIRRDGKQMPFAFCQYTAPEHAERAIREGRGRLINGRPCRCEKAKAHRLFYVERKYGAAVTPEEARELLESFGTIALCHTASTVERTALNLNEGVVVEFELYDEGQAAFSAFRNHELFKIHAVAGLGTSPTRNVKTSGPNSSDREYLDRYEIDRRSIFVGNLAVGTEEAQVSQLFEPYGTIHQITIREAASRFDAQEKFCFAFVEFSSPMAVARAISGKHGFQFGGKSLRVSQKDADAAARKRGGHDRINSTDSYRSPPRQTPQPPNTPMTQVSPTVFGYGQFSPMYANPGAATLYTDCNGQYYSTATPTAYGSPYGAMYSYPGSPAYTTNAPPPSATSPGPNSYPGYYYYGGYPAPAPTYSVYPRAQQSSPTGVSYDQAYSATTQVQDDRSLTPTPADPSTAVKSTHELQ</sequence>
<evidence type="ECO:0000256" key="2">
    <source>
        <dbReference type="PROSITE-ProRule" id="PRU00176"/>
    </source>
</evidence>
<feature type="region of interest" description="Disordered" evidence="3">
    <location>
        <begin position="626"/>
        <end position="672"/>
    </location>
</feature>